<gene>
    <name evidence="4" type="ORF">CBR_g78881</name>
</gene>
<protein>
    <recommendedName>
        <fullName evidence="3">Stress-response A/B barrel domain-containing protein</fullName>
    </recommendedName>
</protein>
<dbReference type="EMBL" id="BFEA01000082">
    <property type="protein sequence ID" value="GBG67100.1"/>
    <property type="molecule type" value="Genomic_DNA"/>
</dbReference>
<dbReference type="Gramene" id="GBG67100">
    <property type="protein sequence ID" value="GBG67100"/>
    <property type="gene ID" value="CBR_g78881"/>
</dbReference>
<dbReference type="SUPFAM" id="SSF54909">
    <property type="entry name" value="Dimeric alpha+beta barrel"/>
    <property type="match status" value="3"/>
</dbReference>
<comment type="subunit">
    <text evidence="1">Homodimer.</text>
</comment>
<comment type="caution">
    <text evidence="4">The sequence shown here is derived from an EMBL/GenBank/DDBJ whole genome shotgun (WGS) entry which is preliminary data.</text>
</comment>
<feature type="compositionally biased region" description="Low complexity" evidence="2">
    <location>
        <begin position="309"/>
        <end position="324"/>
    </location>
</feature>
<reference evidence="4 5" key="1">
    <citation type="journal article" date="2018" name="Cell">
        <title>The Chara Genome: Secondary Complexity and Implications for Plant Terrestrialization.</title>
        <authorList>
            <person name="Nishiyama T."/>
            <person name="Sakayama H."/>
            <person name="Vries J.D."/>
            <person name="Buschmann H."/>
            <person name="Saint-Marcoux D."/>
            <person name="Ullrich K.K."/>
            <person name="Haas F.B."/>
            <person name="Vanderstraeten L."/>
            <person name="Becker D."/>
            <person name="Lang D."/>
            <person name="Vosolsobe S."/>
            <person name="Rombauts S."/>
            <person name="Wilhelmsson P.K.I."/>
            <person name="Janitza P."/>
            <person name="Kern R."/>
            <person name="Heyl A."/>
            <person name="Rumpler F."/>
            <person name="Villalobos L.I.A.C."/>
            <person name="Clay J.M."/>
            <person name="Skokan R."/>
            <person name="Toyoda A."/>
            <person name="Suzuki Y."/>
            <person name="Kagoshima H."/>
            <person name="Schijlen E."/>
            <person name="Tajeshwar N."/>
            <person name="Catarino B."/>
            <person name="Hetherington A.J."/>
            <person name="Saltykova A."/>
            <person name="Bonnot C."/>
            <person name="Breuninger H."/>
            <person name="Symeonidi A."/>
            <person name="Radhakrishnan G.V."/>
            <person name="Van Nieuwerburgh F."/>
            <person name="Deforce D."/>
            <person name="Chang C."/>
            <person name="Karol K.G."/>
            <person name="Hedrich R."/>
            <person name="Ulvskov P."/>
            <person name="Glockner G."/>
            <person name="Delwiche C.F."/>
            <person name="Petrasek J."/>
            <person name="Van de Peer Y."/>
            <person name="Friml J."/>
            <person name="Beilby M."/>
            <person name="Dolan L."/>
            <person name="Kohara Y."/>
            <person name="Sugano S."/>
            <person name="Fujiyama A."/>
            <person name="Delaux P.-M."/>
            <person name="Quint M."/>
            <person name="TheiBen G."/>
            <person name="Hagemann M."/>
            <person name="Harholt J."/>
            <person name="Dunand C."/>
            <person name="Zachgo S."/>
            <person name="Langdale J."/>
            <person name="Maumus F."/>
            <person name="Straeten D.V.D."/>
            <person name="Gould S.B."/>
            <person name="Rensing S.A."/>
        </authorList>
    </citation>
    <scope>NUCLEOTIDE SEQUENCE [LARGE SCALE GENOMIC DNA]</scope>
    <source>
        <strain evidence="4 5">S276</strain>
    </source>
</reference>
<keyword evidence="5" id="KW-1185">Reference proteome</keyword>
<dbReference type="PROSITE" id="PS51502">
    <property type="entry name" value="S_R_A_B_BARREL"/>
    <property type="match status" value="2"/>
</dbReference>
<feature type="region of interest" description="Disordered" evidence="2">
    <location>
        <begin position="278"/>
        <end position="327"/>
    </location>
</feature>
<proteinExistence type="predicted"/>
<dbReference type="OrthoDB" id="42919at2759"/>
<dbReference type="AlphaFoldDB" id="A0A388KAM8"/>
<organism evidence="4 5">
    <name type="scientific">Chara braunii</name>
    <name type="common">Braun's stonewort</name>
    <dbReference type="NCBI Taxonomy" id="69332"/>
    <lineage>
        <taxon>Eukaryota</taxon>
        <taxon>Viridiplantae</taxon>
        <taxon>Streptophyta</taxon>
        <taxon>Charophyceae</taxon>
        <taxon>Charales</taxon>
        <taxon>Characeae</taxon>
        <taxon>Chara</taxon>
    </lineage>
</organism>
<evidence type="ECO:0000313" key="5">
    <source>
        <dbReference type="Proteomes" id="UP000265515"/>
    </source>
</evidence>
<dbReference type="PANTHER" id="PTHR33178:SF3">
    <property type="entry name" value="STRESS-RESPONSE A_B BARREL DOMAIN-CONTAINING PROTEIN UP3"/>
    <property type="match status" value="1"/>
</dbReference>
<name>A0A388KAM8_CHABU</name>
<feature type="domain" description="Stress-response A/B barrel" evidence="3">
    <location>
        <begin position="333"/>
        <end position="479"/>
    </location>
</feature>
<dbReference type="InterPro" id="IPR011008">
    <property type="entry name" value="Dimeric_a/b-barrel"/>
</dbReference>
<dbReference type="Proteomes" id="UP000265515">
    <property type="component" value="Unassembled WGS sequence"/>
</dbReference>
<evidence type="ECO:0000259" key="3">
    <source>
        <dbReference type="PROSITE" id="PS51502"/>
    </source>
</evidence>
<dbReference type="InterPro" id="IPR044662">
    <property type="entry name" value="HS1/DABB1-like"/>
</dbReference>
<feature type="domain" description="Stress-response A/B barrel" evidence="3">
    <location>
        <begin position="495"/>
        <end position="589"/>
    </location>
</feature>
<sequence length="601" mass="64121">MMAATCATARAIWTRCLIGSSSSSSGVAAATASRVKSGSGSASRSGSVHCATSFRPEVVWQARPRGATAAHFQETEGEGFAVGEARLLCGAVSATRLCDTSPNPTGSRRLAGGVKTTRLCDTACCGNRRRLACQRVSATRLCAVSATRLCGGTCPTPTGRRRLAGGVSSTRLCDTPCCANRRRLACGTRERQRRATTVAAHRATVSVLSSALSITPSSSSFASSSSSPCPFCSSSSISSRHHPPSSLTAYGPKRHVAAARQTRDLHLLSWQLPNQKAGTRVGKARRDMAARSAGEQSYPYSQKTDEVDSTSSSTSSTFSLTSSSGKPVGEKCIEHVVLFKVKQGTSPDDVANMLYALRDLGSLSPPLDGVIDVSCGELMSPILSLSPLFSDSPSSPSLSSSSFSSSEERERREEGGEEGKKREEEVEVILHGSGGFTHGLCVRCRDEESLKSYAAHPRHVSVVTQYIKPIIEDVMALDWQANLSTAAVDGLGAQVIRFGAIKLKDGVSAEDIARMVDTCQRCEGLLPRVRQFTIGQNFAPERAKGYEWGFLARFGNLQDWMAYVRDIDQCAIMNEVVKPLASSVLIADFMAKSNVFSSSRL</sequence>
<dbReference type="Pfam" id="PF07876">
    <property type="entry name" value="Dabb"/>
    <property type="match status" value="2"/>
</dbReference>
<feature type="compositionally biased region" description="Basic and acidic residues" evidence="2">
    <location>
        <begin position="406"/>
        <end position="424"/>
    </location>
</feature>
<dbReference type="Gene3D" id="3.30.70.100">
    <property type="match status" value="2"/>
</dbReference>
<accession>A0A388KAM8</accession>
<dbReference type="PANTHER" id="PTHR33178">
    <property type="match status" value="1"/>
</dbReference>
<evidence type="ECO:0000256" key="1">
    <source>
        <dbReference type="ARBA" id="ARBA00011738"/>
    </source>
</evidence>
<dbReference type="InterPro" id="IPR013097">
    <property type="entry name" value="Dabb"/>
</dbReference>
<evidence type="ECO:0000256" key="2">
    <source>
        <dbReference type="SAM" id="MobiDB-lite"/>
    </source>
</evidence>
<feature type="region of interest" description="Disordered" evidence="2">
    <location>
        <begin position="389"/>
        <end position="424"/>
    </location>
</feature>
<dbReference type="SMART" id="SM00886">
    <property type="entry name" value="Dabb"/>
    <property type="match status" value="2"/>
</dbReference>
<dbReference type="STRING" id="69332.A0A388KAM8"/>
<feature type="compositionally biased region" description="Low complexity" evidence="2">
    <location>
        <begin position="389"/>
        <end position="405"/>
    </location>
</feature>
<evidence type="ECO:0000313" key="4">
    <source>
        <dbReference type="EMBL" id="GBG67100.1"/>
    </source>
</evidence>